<evidence type="ECO:0000256" key="4">
    <source>
        <dbReference type="RuleBase" id="RU000363"/>
    </source>
</evidence>
<keyword evidence="2" id="KW-0521">NADP</keyword>
<comment type="similarity">
    <text evidence="1 4">Belongs to the short-chain dehydrogenases/reductases (SDR) family.</text>
</comment>
<comment type="caution">
    <text evidence="5">The sequence shown here is derived from an EMBL/GenBank/DDBJ whole genome shotgun (WGS) entry which is preliminary data.</text>
</comment>
<proteinExistence type="inferred from homology"/>
<keyword evidence="3" id="KW-0560">Oxidoreductase</keyword>
<protein>
    <recommendedName>
        <fullName evidence="7">Carbonyl reductase</fullName>
    </recommendedName>
</protein>
<dbReference type="PANTHER" id="PTHR43963:SF6">
    <property type="entry name" value="CHAIN DEHYDROGENASE FAMILY PROTEIN, PUTATIVE (AFU_ORTHOLOGUE AFUA_3G15350)-RELATED"/>
    <property type="match status" value="1"/>
</dbReference>
<evidence type="ECO:0000256" key="2">
    <source>
        <dbReference type="ARBA" id="ARBA00022857"/>
    </source>
</evidence>
<name>A0A8H3F312_9LECA</name>
<dbReference type="InterPro" id="IPR002347">
    <property type="entry name" value="SDR_fam"/>
</dbReference>
<evidence type="ECO:0008006" key="7">
    <source>
        <dbReference type="Google" id="ProtNLM"/>
    </source>
</evidence>
<evidence type="ECO:0000313" key="6">
    <source>
        <dbReference type="Proteomes" id="UP000664169"/>
    </source>
</evidence>
<evidence type="ECO:0000313" key="5">
    <source>
        <dbReference type="EMBL" id="CAF9914773.1"/>
    </source>
</evidence>
<dbReference type="AlphaFoldDB" id="A0A8H3F312"/>
<gene>
    <name evidence="5" type="ORF">GOMPHAMPRED_008259</name>
</gene>
<organism evidence="5 6">
    <name type="scientific">Gomphillus americanus</name>
    <dbReference type="NCBI Taxonomy" id="1940652"/>
    <lineage>
        <taxon>Eukaryota</taxon>
        <taxon>Fungi</taxon>
        <taxon>Dikarya</taxon>
        <taxon>Ascomycota</taxon>
        <taxon>Pezizomycotina</taxon>
        <taxon>Lecanoromycetes</taxon>
        <taxon>OSLEUM clade</taxon>
        <taxon>Ostropomycetidae</taxon>
        <taxon>Ostropales</taxon>
        <taxon>Graphidaceae</taxon>
        <taxon>Gomphilloideae</taxon>
        <taxon>Gomphillus</taxon>
    </lineage>
</organism>
<dbReference type="PRINTS" id="PR00081">
    <property type="entry name" value="GDHRDH"/>
</dbReference>
<sequence>MPHTIAVVTGANKGIGLAIVRNLALQYPASRFNKGPLLIYLTARNSQRGEEAVQALQKDTQLKKAAALQNEGGLTSITYQPLDITQTKSIQELRDFLKKEHPGGIDIVVNNAGVALDGFDAEVVKKTLECNYYGTLEACQDFLPLIKPEGRLVNVASMAGTLDKYSSALKDAFQNAATIPEVTKLMQDFKDAVAGGEHIEKGWPGSAYMVSKAGMIGVTRALAQEEKERGGKRLINVVCPGYVDTDMSKHRGYKTPDDGAGTPVLLALGDIGGVSGEFWHEGEVVGW</sequence>
<keyword evidence="6" id="KW-1185">Reference proteome</keyword>
<dbReference type="SUPFAM" id="SSF51735">
    <property type="entry name" value="NAD(P)-binding Rossmann-fold domains"/>
    <property type="match status" value="1"/>
</dbReference>
<evidence type="ECO:0000256" key="3">
    <source>
        <dbReference type="ARBA" id="ARBA00023002"/>
    </source>
</evidence>
<reference evidence="5" key="1">
    <citation type="submission" date="2021-03" db="EMBL/GenBank/DDBJ databases">
        <authorList>
            <person name="Tagirdzhanova G."/>
        </authorList>
    </citation>
    <scope>NUCLEOTIDE SEQUENCE</scope>
</reference>
<dbReference type="PANTHER" id="PTHR43963">
    <property type="entry name" value="CARBONYL REDUCTASE 1-RELATED"/>
    <property type="match status" value="1"/>
</dbReference>
<dbReference type="EMBL" id="CAJPDQ010000009">
    <property type="protein sequence ID" value="CAF9914773.1"/>
    <property type="molecule type" value="Genomic_DNA"/>
</dbReference>
<dbReference type="Gene3D" id="3.40.50.720">
    <property type="entry name" value="NAD(P)-binding Rossmann-like Domain"/>
    <property type="match status" value="1"/>
</dbReference>
<dbReference type="Pfam" id="PF00106">
    <property type="entry name" value="adh_short"/>
    <property type="match status" value="2"/>
</dbReference>
<dbReference type="OrthoDB" id="1933717at2759"/>
<dbReference type="Proteomes" id="UP000664169">
    <property type="component" value="Unassembled WGS sequence"/>
</dbReference>
<accession>A0A8H3F312</accession>
<dbReference type="PRINTS" id="PR00080">
    <property type="entry name" value="SDRFAMILY"/>
</dbReference>
<evidence type="ECO:0000256" key="1">
    <source>
        <dbReference type="ARBA" id="ARBA00006484"/>
    </source>
</evidence>
<dbReference type="InterPro" id="IPR036291">
    <property type="entry name" value="NAD(P)-bd_dom_sf"/>
</dbReference>
<dbReference type="GO" id="GO:0016491">
    <property type="term" value="F:oxidoreductase activity"/>
    <property type="evidence" value="ECO:0007669"/>
    <property type="project" value="UniProtKB-KW"/>
</dbReference>